<dbReference type="PROSITE" id="PS51459">
    <property type="entry name" value="FIDO"/>
    <property type="match status" value="1"/>
</dbReference>
<evidence type="ECO:0000313" key="3">
    <source>
        <dbReference type="Proteomes" id="UP001224845"/>
    </source>
</evidence>
<dbReference type="EMBL" id="JAUSRV010000025">
    <property type="protein sequence ID" value="MDP9975225.1"/>
    <property type="molecule type" value="Genomic_DNA"/>
</dbReference>
<gene>
    <name evidence="2" type="ORF">J2W39_006513</name>
</gene>
<dbReference type="AlphaFoldDB" id="A0AAW8EQF9"/>
<dbReference type="Gene3D" id="1.10.3290.10">
    <property type="entry name" value="Fido-like domain"/>
    <property type="match status" value="1"/>
</dbReference>
<evidence type="ECO:0000259" key="1">
    <source>
        <dbReference type="PROSITE" id="PS51459"/>
    </source>
</evidence>
<dbReference type="Pfam" id="PF02661">
    <property type="entry name" value="Fic"/>
    <property type="match status" value="1"/>
</dbReference>
<evidence type="ECO:0000313" key="2">
    <source>
        <dbReference type="EMBL" id="MDP9975225.1"/>
    </source>
</evidence>
<proteinExistence type="predicted"/>
<dbReference type="Proteomes" id="UP001224845">
    <property type="component" value="Unassembled WGS sequence"/>
</dbReference>
<dbReference type="InterPro" id="IPR036597">
    <property type="entry name" value="Fido-like_dom_sf"/>
</dbReference>
<feature type="domain" description="Fido" evidence="1">
    <location>
        <begin position="40"/>
        <end position="206"/>
    </location>
</feature>
<dbReference type="SUPFAM" id="SSF140931">
    <property type="entry name" value="Fic-like"/>
    <property type="match status" value="1"/>
</dbReference>
<protein>
    <submittedName>
        <fullName evidence="2">Fido (Protein-threonine AMPylation protein)</fullName>
    </submittedName>
</protein>
<sequence>MNHDDCISWDYGTHPQVHTVAENCKQFLEELRADPSSKSAALQDTRPFHRAMFAAVVPLACSYIAGNYRGEDFECLRNCDVTFGPHRGIMPIGVVVAMELFHGDLAESLQELDAAAQNTATPLAGSAFLVRLVQLLAAALTRFLTIHPYMNGNGHMGRLVVWCALGRYNRLPVTWWLNKRPPGDYGTLLSQHRDGNRKPLEAFLLKCIIGKIAA</sequence>
<name>A0AAW8EQF9_VARPD</name>
<accession>A0AAW8EQF9</accession>
<organism evidence="2 3">
    <name type="scientific">Variovorax paradoxus</name>
    <dbReference type="NCBI Taxonomy" id="34073"/>
    <lineage>
        <taxon>Bacteria</taxon>
        <taxon>Pseudomonadati</taxon>
        <taxon>Pseudomonadota</taxon>
        <taxon>Betaproteobacteria</taxon>
        <taxon>Burkholderiales</taxon>
        <taxon>Comamonadaceae</taxon>
        <taxon>Variovorax</taxon>
    </lineage>
</organism>
<dbReference type="InterPro" id="IPR003812">
    <property type="entry name" value="Fido"/>
</dbReference>
<dbReference type="RefSeq" id="WP_307597183.1">
    <property type="nucleotide sequence ID" value="NZ_JAUSRV010000025.1"/>
</dbReference>
<reference evidence="2" key="1">
    <citation type="submission" date="2023-07" db="EMBL/GenBank/DDBJ databases">
        <title>Sorghum-associated microbial communities from plants grown in Nebraska, USA.</title>
        <authorList>
            <person name="Schachtman D."/>
        </authorList>
    </citation>
    <scope>NUCLEOTIDE SEQUENCE</scope>
    <source>
        <strain evidence="2">DS3315</strain>
    </source>
</reference>
<comment type="caution">
    <text evidence="2">The sequence shown here is derived from an EMBL/GenBank/DDBJ whole genome shotgun (WGS) entry which is preliminary data.</text>
</comment>